<comment type="caution">
    <text evidence="1">The sequence shown here is derived from an EMBL/GenBank/DDBJ whole genome shotgun (WGS) entry which is preliminary data.</text>
</comment>
<gene>
    <name evidence="1" type="ORF">HPO_09980</name>
</gene>
<sequence length="61" mass="6785">MAHVAGVLGQKILPDPRVLGAEFSAVNSHWLSRMDKAWLSWKVRQEVVRRLSAALSQCGNL</sequence>
<dbReference type="EMBL" id="ARYM01000010">
    <property type="protein sequence ID" value="KCZ98533.1"/>
    <property type="molecule type" value="Genomic_DNA"/>
</dbReference>
<dbReference type="Proteomes" id="UP000027100">
    <property type="component" value="Unassembled WGS sequence"/>
</dbReference>
<dbReference type="AlphaFoldDB" id="A0A062VGC5"/>
<proteinExistence type="predicted"/>
<accession>A0A062VGC5</accession>
<protein>
    <submittedName>
        <fullName evidence="1">Uncharacterized protein</fullName>
    </submittedName>
</protein>
<reference evidence="1 2" key="1">
    <citation type="journal article" date="2014" name="Antonie Van Leeuwenhoek">
        <title>Hyphomonas beringensis sp. nov. and Hyphomonas chukchiensis sp. nov., isolated from surface seawater of the Bering Sea and Chukchi Sea.</title>
        <authorList>
            <person name="Li C."/>
            <person name="Lai Q."/>
            <person name="Li G."/>
            <person name="Dong C."/>
            <person name="Wang J."/>
            <person name="Liao Y."/>
            <person name="Shao Z."/>
        </authorList>
    </citation>
    <scope>NUCLEOTIDE SEQUENCE [LARGE SCALE GENOMIC DNA]</scope>
    <source>
        <strain evidence="1 2">PS728</strain>
    </source>
</reference>
<evidence type="ECO:0000313" key="1">
    <source>
        <dbReference type="EMBL" id="KCZ98533.1"/>
    </source>
</evidence>
<organism evidence="1 2">
    <name type="scientific">Hyphomonas polymorpha PS728</name>
    <dbReference type="NCBI Taxonomy" id="1280954"/>
    <lineage>
        <taxon>Bacteria</taxon>
        <taxon>Pseudomonadati</taxon>
        <taxon>Pseudomonadota</taxon>
        <taxon>Alphaproteobacteria</taxon>
        <taxon>Hyphomonadales</taxon>
        <taxon>Hyphomonadaceae</taxon>
        <taxon>Hyphomonas</taxon>
    </lineage>
</organism>
<name>A0A062VGC5_9PROT</name>
<evidence type="ECO:0000313" key="2">
    <source>
        <dbReference type="Proteomes" id="UP000027100"/>
    </source>
</evidence>
<keyword evidence="2" id="KW-1185">Reference proteome</keyword>
<dbReference type="STRING" id="1280954.HPO_09980"/>